<name>A0ABM7PFB2_9BACT</name>
<evidence type="ECO:0000313" key="2">
    <source>
        <dbReference type="EMBL" id="BCS95859.1"/>
    </source>
</evidence>
<evidence type="ECO:0000256" key="1">
    <source>
        <dbReference type="SAM" id="MobiDB-lite"/>
    </source>
</evidence>
<protein>
    <submittedName>
        <fullName evidence="2">Uncharacterized protein</fullName>
    </submittedName>
</protein>
<gene>
    <name evidence="2" type="ORF">DSLASN_14910</name>
</gene>
<dbReference type="EMBL" id="AP024488">
    <property type="protein sequence ID" value="BCS95859.1"/>
    <property type="molecule type" value="Genomic_DNA"/>
</dbReference>
<feature type="region of interest" description="Disordered" evidence="1">
    <location>
        <begin position="292"/>
        <end position="358"/>
    </location>
</feature>
<dbReference type="RefSeq" id="WP_236892197.1">
    <property type="nucleotide sequence ID" value="NZ_AP024488.1"/>
</dbReference>
<feature type="compositionally biased region" description="Low complexity" evidence="1">
    <location>
        <begin position="131"/>
        <end position="142"/>
    </location>
</feature>
<organism evidence="2 3">
    <name type="scientific">Desulfoluna limicola</name>
    <dbReference type="NCBI Taxonomy" id="2810562"/>
    <lineage>
        <taxon>Bacteria</taxon>
        <taxon>Pseudomonadati</taxon>
        <taxon>Thermodesulfobacteriota</taxon>
        <taxon>Desulfobacteria</taxon>
        <taxon>Desulfobacterales</taxon>
        <taxon>Desulfolunaceae</taxon>
        <taxon>Desulfoluna</taxon>
    </lineage>
</organism>
<accession>A0ABM7PFB2</accession>
<proteinExistence type="predicted"/>
<feature type="compositionally biased region" description="Basic and acidic residues" evidence="1">
    <location>
        <begin position="97"/>
        <end position="109"/>
    </location>
</feature>
<reference evidence="2 3" key="1">
    <citation type="submission" date="2021-02" db="EMBL/GenBank/DDBJ databases">
        <title>Complete genome of Desulfoluna sp. strain ASN36.</title>
        <authorList>
            <person name="Takahashi A."/>
            <person name="Kojima H."/>
            <person name="Fukui M."/>
        </authorList>
    </citation>
    <scope>NUCLEOTIDE SEQUENCE [LARGE SCALE GENOMIC DNA]</scope>
    <source>
        <strain evidence="2 3">ASN36</strain>
    </source>
</reference>
<sequence>MTTLPMQYFGRGSARIMMPRAVTRRARREWVVSPSFMILVLSLAFFALHKVTFNEPLKLKRPRTIIVLPQAPAIPKPTVEEKISFIKVVKDAARKSAVPRKEELKRALEPPRPLPNTPVPPLSAKPKKISPPKAIAPPKKLITPLDSKRVGPIAAQKERLPQKVPPAPVHTSTPPPVSLLSSPLQATQRRPKVTPPSEKKGVSLTVAANPMAKVSVMPSGPTPKITQMAAPAKRLAPVQAVTTPSLKENTHMKRVASTQVPPKKSFSPLPMSRTAPAATADRIMSKGTPVMLASAPRKSGPAPTLTQLSAPASVATAPPASKSESASHAPGGRPSRPVLDTAPPSLSSAAAHHRAEDSTGVDVNALVQIQGSTLGQSLRVLNLKEEIYRKTSRMPATNSPYTYRIHTYQCTLVISGGPLPSATLTFEPSDAPFEVVSALERLLPRRTM</sequence>
<feature type="compositionally biased region" description="Pro residues" evidence="1">
    <location>
        <begin position="110"/>
        <end position="123"/>
    </location>
</feature>
<feature type="region of interest" description="Disordered" evidence="1">
    <location>
        <begin position="97"/>
        <end position="201"/>
    </location>
</feature>
<feature type="region of interest" description="Disordered" evidence="1">
    <location>
        <begin position="251"/>
        <end position="277"/>
    </location>
</feature>
<feature type="compositionally biased region" description="Pro residues" evidence="1">
    <location>
        <begin position="163"/>
        <end position="177"/>
    </location>
</feature>
<evidence type="ECO:0000313" key="3">
    <source>
        <dbReference type="Proteomes" id="UP001320148"/>
    </source>
</evidence>
<keyword evidence="3" id="KW-1185">Reference proteome</keyword>
<dbReference type="Proteomes" id="UP001320148">
    <property type="component" value="Chromosome"/>
</dbReference>
<feature type="compositionally biased region" description="Low complexity" evidence="1">
    <location>
        <begin position="309"/>
        <end position="321"/>
    </location>
</feature>